<dbReference type="EMBL" id="BDHI01000014">
    <property type="protein sequence ID" value="GCB22286.1"/>
    <property type="molecule type" value="Genomic_DNA"/>
</dbReference>
<dbReference type="GO" id="GO:0000976">
    <property type="term" value="F:transcription cis-regulatory region binding"/>
    <property type="evidence" value="ECO:0007669"/>
    <property type="project" value="TreeGrafter"/>
</dbReference>
<keyword evidence="4" id="KW-1185">Reference proteome</keyword>
<accession>A0A401KSN0</accession>
<evidence type="ECO:0000313" key="3">
    <source>
        <dbReference type="EMBL" id="GCB22286.1"/>
    </source>
</evidence>
<dbReference type="GO" id="GO:0045944">
    <property type="term" value="P:positive regulation of transcription by RNA polymerase II"/>
    <property type="evidence" value="ECO:0007669"/>
    <property type="project" value="TreeGrafter"/>
</dbReference>
<dbReference type="Proteomes" id="UP000286921">
    <property type="component" value="Unassembled WGS sequence"/>
</dbReference>
<proteinExistence type="predicted"/>
<dbReference type="GO" id="GO:0003700">
    <property type="term" value="F:DNA-binding transcription factor activity"/>
    <property type="evidence" value="ECO:0007669"/>
    <property type="project" value="TreeGrafter"/>
</dbReference>
<gene>
    <name evidence="3" type="ORF">AAWM_05171</name>
</gene>
<protein>
    <submittedName>
        <fullName evidence="3">Uncharacterized protein</fullName>
    </submittedName>
</protein>
<feature type="region of interest" description="Disordered" evidence="2">
    <location>
        <begin position="284"/>
        <end position="303"/>
    </location>
</feature>
<reference evidence="3 4" key="1">
    <citation type="submission" date="2016-09" db="EMBL/GenBank/DDBJ databases">
        <title>Aspergillus awamori IFM 58123T.</title>
        <authorList>
            <person name="Kusuya Y."/>
            <person name="Shimizu M."/>
            <person name="Takahashi H."/>
            <person name="Yaguchi T."/>
        </authorList>
    </citation>
    <scope>NUCLEOTIDE SEQUENCE [LARGE SCALE GENOMIC DNA]</scope>
    <source>
        <strain evidence="3 4">IFM 58123</strain>
    </source>
</reference>
<sequence>MGAYAPVTIQTSLVDASFPAIALKATSSMAAVSISMTTRSGRSSRKQPLRLPIIAPKSCLVSPSAGLDPPTPKKVSVRQHRLRFPPRSRTGCWYDVQSEPTLPCQKTVISDVPYNGILTYLALLGSRAARSSATKSILSQCARLGHVCDYRPRLCFRDDTRRVRERMLDVRTAGNVVWDPTVTSPKTGVPPATCDLLPPFATLTSDEERERKAQAAAPGTYHVIAFPESFSRLPEYAGEASGQDTGNDALLESASGSNPPIDDNWVYGPNVVVLKSFRSARRHLYPDRRSTPQSPESDQGSFSLSAPSVAELIPDYPATSVQHMQESAEPNHFQMLLLEHFRHFVCLQLLPCAGLFNINGLDATVFEHEASNFPPLYHTIMALSALSLVRQGGGQHIDASYYYDRVAALSHDSLCNEDLLSDALYLTHFLLLVYEVVAANPGGSNLWSHHVSRLLHLALLRQSIPGAERFPCIAWWVCHVDLYALFSGAGTGDFVRAVLDNQLLLDLQSLCYAVGPSDSEYPHADNSLPLIVRLYHDTFILAIRIGLLAVGTRGAKGSYLNNYLGSQQQELREVHDVLKRLWSQQEVGYLYQNQVSLSSQSQSLLQPLAILYHTSLLFSSTSSWPGQRLESGAVADEEIHHHAMRILQIVSGIVEKGREGDRRFIAFPIFLAGAVAPTSGLKMMALELLSNLEEGEIGYNAATTCQMLQVFFERQIQHSQRGGHALEVEWAEVLAEHGRPLVNYG</sequence>
<keyword evidence="1" id="KW-0539">Nucleus</keyword>
<name>A0A401KSN0_ASPAW</name>
<evidence type="ECO:0000313" key="4">
    <source>
        <dbReference type="Proteomes" id="UP000286921"/>
    </source>
</evidence>
<evidence type="ECO:0000256" key="1">
    <source>
        <dbReference type="ARBA" id="ARBA00023242"/>
    </source>
</evidence>
<evidence type="ECO:0000256" key="2">
    <source>
        <dbReference type="SAM" id="MobiDB-lite"/>
    </source>
</evidence>
<feature type="compositionally biased region" description="Polar residues" evidence="2">
    <location>
        <begin position="291"/>
        <end position="303"/>
    </location>
</feature>
<organism evidence="3 4">
    <name type="scientific">Aspergillus awamori</name>
    <name type="common">Black koji mold</name>
    <dbReference type="NCBI Taxonomy" id="105351"/>
    <lineage>
        <taxon>Eukaryota</taxon>
        <taxon>Fungi</taxon>
        <taxon>Dikarya</taxon>
        <taxon>Ascomycota</taxon>
        <taxon>Pezizomycotina</taxon>
        <taxon>Eurotiomycetes</taxon>
        <taxon>Eurotiomycetidae</taxon>
        <taxon>Eurotiales</taxon>
        <taxon>Aspergillaceae</taxon>
        <taxon>Aspergillus</taxon>
    </lineage>
</organism>
<dbReference type="PANTHER" id="PTHR37534:SF49">
    <property type="entry name" value="LYSINE BIOSYNTHESIS REGULATORY PROTEIN LYS14"/>
    <property type="match status" value="1"/>
</dbReference>
<dbReference type="STRING" id="105351.A0A401KSN0"/>
<dbReference type="GO" id="GO:0005634">
    <property type="term" value="C:nucleus"/>
    <property type="evidence" value="ECO:0007669"/>
    <property type="project" value="TreeGrafter"/>
</dbReference>
<comment type="caution">
    <text evidence="3">The sequence shown here is derived from an EMBL/GenBank/DDBJ whole genome shotgun (WGS) entry which is preliminary data.</text>
</comment>
<dbReference type="PANTHER" id="PTHR37534">
    <property type="entry name" value="TRANSCRIPTIONAL ACTIVATOR PROTEIN UGA3"/>
    <property type="match status" value="1"/>
</dbReference>
<dbReference type="AlphaFoldDB" id="A0A401KSN0"/>